<evidence type="ECO:0000313" key="2">
    <source>
        <dbReference type="EMBL" id="RGE55601.1"/>
    </source>
</evidence>
<organism evidence="2 3">
    <name type="scientific">Eisenbergiella massiliensis</name>
    <dbReference type="NCBI Taxonomy" id="1720294"/>
    <lineage>
        <taxon>Bacteria</taxon>
        <taxon>Bacillati</taxon>
        <taxon>Bacillota</taxon>
        <taxon>Clostridia</taxon>
        <taxon>Lachnospirales</taxon>
        <taxon>Lachnospiraceae</taxon>
        <taxon>Eisenbergiella</taxon>
    </lineage>
</organism>
<feature type="region of interest" description="Disordered" evidence="1">
    <location>
        <begin position="119"/>
        <end position="153"/>
    </location>
</feature>
<dbReference type="Proteomes" id="UP000260812">
    <property type="component" value="Unassembled WGS sequence"/>
</dbReference>
<name>A0A3E3HUU0_9FIRM</name>
<accession>A0A3E3HUU0</accession>
<dbReference type="EMBL" id="QVLV01000042">
    <property type="protein sequence ID" value="RGE55601.1"/>
    <property type="molecule type" value="Genomic_DNA"/>
</dbReference>
<evidence type="ECO:0000256" key="1">
    <source>
        <dbReference type="SAM" id="MobiDB-lite"/>
    </source>
</evidence>
<feature type="compositionally biased region" description="Basic residues" evidence="1">
    <location>
        <begin position="127"/>
        <end position="141"/>
    </location>
</feature>
<dbReference type="AlphaFoldDB" id="A0A3E3HUU0"/>
<evidence type="ECO:0000313" key="3">
    <source>
        <dbReference type="Proteomes" id="UP000260812"/>
    </source>
</evidence>
<gene>
    <name evidence="2" type="ORF">DXC51_28575</name>
</gene>
<reference evidence="2" key="1">
    <citation type="submission" date="2018-08" db="EMBL/GenBank/DDBJ databases">
        <title>A genome reference for cultivated species of the human gut microbiota.</title>
        <authorList>
            <person name="Zou Y."/>
            <person name="Xue W."/>
            <person name="Luo G."/>
        </authorList>
    </citation>
    <scope>NUCLEOTIDE SEQUENCE [LARGE SCALE GENOMIC DNA]</scope>
    <source>
        <strain evidence="2">TF05-5AC</strain>
    </source>
</reference>
<protein>
    <submittedName>
        <fullName evidence="2">Uncharacterized protein</fullName>
    </submittedName>
</protein>
<comment type="caution">
    <text evidence="2">The sequence shown here is derived from an EMBL/GenBank/DDBJ whole genome shotgun (WGS) entry which is preliminary data.</text>
</comment>
<proteinExistence type="predicted"/>
<keyword evidence="3" id="KW-1185">Reference proteome</keyword>
<sequence>MMSGMRFFTRSVPCCGVFIYVCAPRRFHVWRGTEILRAGWSGGGAVCVVLLRGCGGGIFCSSFKNGVFLTSPKCQDCANAAELLMQRLKSAAFVRQAARGGIILAFGGSKKQPPFFQMERKIPPPQPRRRTTHTARPRTILHAKSPGGIGRRR</sequence>